<dbReference type="EMBL" id="MLJW01009331">
    <property type="protein sequence ID" value="OIQ63075.1"/>
    <property type="molecule type" value="Genomic_DNA"/>
</dbReference>
<protein>
    <submittedName>
        <fullName evidence="1">Uncharacterized protein</fullName>
    </submittedName>
</protein>
<sequence>MQSRSVSVLVESRRSTRGGGALAWLRVVSAPIWARSAASTIVIDTAQKIPIAL</sequence>
<evidence type="ECO:0000313" key="1">
    <source>
        <dbReference type="EMBL" id="OIQ63075.1"/>
    </source>
</evidence>
<dbReference type="AlphaFoldDB" id="A0A1J5PCW9"/>
<proteinExistence type="predicted"/>
<organism evidence="1">
    <name type="scientific">mine drainage metagenome</name>
    <dbReference type="NCBI Taxonomy" id="410659"/>
    <lineage>
        <taxon>unclassified sequences</taxon>
        <taxon>metagenomes</taxon>
        <taxon>ecological metagenomes</taxon>
    </lineage>
</organism>
<comment type="caution">
    <text evidence="1">The sequence shown here is derived from an EMBL/GenBank/DDBJ whole genome shotgun (WGS) entry which is preliminary data.</text>
</comment>
<accession>A0A1J5PCW9</accession>
<gene>
    <name evidence="1" type="ORF">GALL_553880</name>
</gene>
<reference evidence="1" key="1">
    <citation type="submission" date="2016-10" db="EMBL/GenBank/DDBJ databases">
        <title>Sequence of Gallionella enrichment culture.</title>
        <authorList>
            <person name="Poehlein A."/>
            <person name="Muehling M."/>
            <person name="Daniel R."/>
        </authorList>
    </citation>
    <scope>NUCLEOTIDE SEQUENCE</scope>
</reference>
<name>A0A1J5PCW9_9ZZZZ</name>